<evidence type="ECO:0000313" key="10">
    <source>
        <dbReference type="Proteomes" id="UP001165074"/>
    </source>
</evidence>
<dbReference type="Pfam" id="PF09339">
    <property type="entry name" value="HTH_IclR"/>
    <property type="match status" value="1"/>
</dbReference>
<evidence type="ECO:0000256" key="4">
    <source>
        <dbReference type="ARBA" id="ARBA00023163"/>
    </source>
</evidence>
<dbReference type="InterPro" id="IPR036390">
    <property type="entry name" value="WH_DNA-bd_sf"/>
</dbReference>
<evidence type="ECO:0000256" key="2">
    <source>
        <dbReference type="ARBA" id="ARBA00023015"/>
    </source>
</evidence>
<evidence type="ECO:0000256" key="5">
    <source>
        <dbReference type="ARBA" id="ARBA00058938"/>
    </source>
</evidence>
<dbReference type="GO" id="GO:0045893">
    <property type="term" value="P:positive regulation of DNA-templated transcription"/>
    <property type="evidence" value="ECO:0007669"/>
    <property type="project" value="InterPro"/>
</dbReference>
<name>A0A9W6SEW7_9ACTN</name>
<dbReference type="InterPro" id="IPR050707">
    <property type="entry name" value="HTH_MetabolicPath_Reg"/>
</dbReference>
<reference evidence="9" key="1">
    <citation type="submission" date="2023-03" db="EMBL/GenBank/DDBJ databases">
        <title>Actinoallomurus iriomotensis NBRC 103684.</title>
        <authorList>
            <person name="Ichikawa N."/>
            <person name="Sato H."/>
            <person name="Tonouchi N."/>
        </authorList>
    </citation>
    <scope>NUCLEOTIDE SEQUENCE</scope>
    <source>
        <strain evidence="9">NBRC 103684</strain>
    </source>
</reference>
<evidence type="ECO:0000256" key="1">
    <source>
        <dbReference type="ARBA" id="ARBA00022798"/>
    </source>
</evidence>
<comment type="function">
    <text evidence="5">May be an activator protein for the gylABX operon.</text>
</comment>
<dbReference type="SMART" id="SM00346">
    <property type="entry name" value="HTH_ICLR"/>
    <property type="match status" value="1"/>
</dbReference>
<dbReference type="InterPro" id="IPR012794">
    <property type="entry name" value="PcaR_PcaU"/>
</dbReference>
<dbReference type="PROSITE" id="PS51078">
    <property type="entry name" value="ICLR_ED"/>
    <property type="match status" value="1"/>
</dbReference>
<evidence type="ECO:0000256" key="6">
    <source>
        <dbReference type="ARBA" id="ARBA00070406"/>
    </source>
</evidence>
<protein>
    <recommendedName>
        <fullName evidence="6">Glycerol operon regulatory protein</fullName>
    </recommendedName>
</protein>
<evidence type="ECO:0000313" key="9">
    <source>
        <dbReference type="EMBL" id="GLY92308.1"/>
    </source>
</evidence>
<feature type="domain" description="IclR-ED" evidence="8">
    <location>
        <begin position="73"/>
        <end position="257"/>
    </location>
</feature>
<keyword evidence="4" id="KW-0804">Transcription</keyword>
<dbReference type="EMBL" id="BSTK01000027">
    <property type="protein sequence ID" value="GLY92308.1"/>
    <property type="molecule type" value="Genomic_DNA"/>
</dbReference>
<sequence>MDLQTSDDPAFVQSLERGLTVLRAFNAEQSRLTLSDVAKLTGLDRSVARRFLHTMVHRGYLRSDGQTFALHPRAMRIGTAYLSSLSFPKVAAPHLADLAAAVHESSSMSVLDGGEIVYVARIPTTRLITISTSVGTRLPAYATSMGRVLLAHRPDEWIDGYLASATLRPLTSHTVTDTRQLRAELRRVRDQGWALVDEELAYGLRSIAVPLHGPTGEVVAAVNTSTDVSRRSVDELRDDVLPHLRSAARLIETALASSRGKA</sequence>
<gene>
    <name evidence="9" type="primary">pcaR</name>
    <name evidence="9" type="ORF">Airi02_102360</name>
</gene>
<dbReference type="FunFam" id="1.10.10.10:FF:000056">
    <property type="entry name" value="IclR family transcriptional regulator"/>
    <property type="match status" value="1"/>
</dbReference>
<dbReference type="GO" id="GO:0006071">
    <property type="term" value="P:glycerol metabolic process"/>
    <property type="evidence" value="ECO:0007669"/>
    <property type="project" value="UniProtKB-KW"/>
</dbReference>
<feature type="domain" description="HTH iclR-type" evidence="7">
    <location>
        <begin position="12"/>
        <end position="72"/>
    </location>
</feature>
<dbReference type="PANTHER" id="PTHR30136:SF34">
    <property type="entry name" value="TRANSCRIPTIONAL REGULATOR"/>
    <property type="match status" value="1"/>
</dbReference>
<dbReference type="InterPro" id="IPR005471">
    <property type="entry name" value="Tscrpt_reg_IclR_N"/>
</dbReference>
<dbReference type="AlphaFoldDB" id="A0A9W6SEW7"/>
<dbReference type="PROSITE" id="PS51077">
    <property type="entry name" value="HTH_ICLR"/>
    <property type="match status" value="1"/>
</dbReference>
<dbReference type="Gene3D" id="3.30.450.40">
    <property type="match status" value="1"/>
</dbReference>
<dbReference type="InterPro" id="IPR014757">
    <property type="entry name" value="Tscrpt_reg_IclR_C"/>
</dbReference>
<proteinExistence type="predicted"/>
<keyword evidence="1" id="KW-0319">Glycerol metabolism</keyword>
<comment type="caution">
    <text evidence="9">The sequence shown here is derived from an EMBL/GenBank/DDBJ whole genome shotgun (WGS) entry which is preliminary data.</text>
</comment>
<dbReference type="NCBIfam" id="TIGR02431">
    <property type="entry name" value="pcaR_pcaU"/>
    <property type="match status" value="1"/>
</dbReference>
<dbReference type="Gene3D" id="1.10.10.10">
    <property type="entry name" value="Winged helix-like DNA-binding domain superfamily/Winged helix DNA-binding domain"/>
    <property type="match status" value="1"/>
</dbReference>
<dbReference type="SUPFAM" id="SSF55781">
    <property type="entry name" value="GAF domain-like"/>
    <property type="match status" value="1"/>
</dbReference>
<dbReference type="GO" id="GO:0046278">
    <property type="term" value="P:3,4-dihydroxybenzoate metabolic process"/>
    <property type="evidence" value="ECO:0007669"/>
    <property type="project" value="InterPro"/>
</dbReference>
<keyword evidence="3" id="KW-0238">DNA-binding</keyword>
<dbReference type="PANTHER" id="PTHR30136">
    <property type="entry name" value="HELIX-TURN-HELIX TRANSCRIPTIONAL REGULATOR, ICLR FAMILY"/>
    <property type="match status" value="1"/>
</dbReference>
<dbReference type="Proteomes" id="UP001165074">
    <property type="component" value="Unassembled WGS sequence"/>
</dbReference>
<dbReference type="SUPFAM" id="SSF46785">
    <property type="entry name" value="Winged helix' DNA-binding domain"/>
    <property type="match status" value="1"/>
</dbReference>
<dbReference type="Pfam" id="PF01614">
    <property type="entry name" value="IclR_C"/>
    <property type="match status" value="1"/>
</dbReference>
<dbReference type="GO" id="GO:0045892">
    <property type="term" value="P:negative regulation of DNA-templated transcription"/>
    <property type="evidence" value="ECO:0007669"/>
    <property type="project" value="TreeGrafter"/>
</dbReference>
<evidence type="ECO:0000259" key="8">
    <source>
        <dbReference type="PROSITE" id="PS51078"/>
    </source>
</evidence>
<keyword evidence="2" id="KW-0805">Transcription regulation</keyword>
<organism evidence="9 10">
    <name type="scientific">Actinoallomurus iriomotensis</name>
    <dbReference type="NCBI Taxonomy" id="478107"/>
    <lineage>
        <taxon>Bacteria</taxon>
        <taxon>Bacillati</taxon>
        <taxon>Actinomycetota</taxon>
        <taxon>Actinomycetes</taxon>
        <taxon>Streptosporangiales</taxon>
        <taxon>Thermomonosporaceae</taxon>
        <taxon>Actinoallomurus</taxon>
    </lineage>
</organism>
<evidence type="ECO:0000259" key="7">
    <source>
        <dbReference type="PROSITE" id="PS51077"/>
    </source>
</evidence>
<dbReference type="GO" id="GO:0003677">
    <property type="term" value="F:DNA binding"/>
    <property type="evidence" value="ECO:0007669"/>
    <property type="project" value="UniProtKB-KW"/>
</dbReference>
<dbReference type="InterPro" id="IPR029016">
    <property type="entry name" value="GAF-like_dom_sf"/>
</dbReference>
<keyword evidence="10" id="KW-1185">Reference proteome</keyword>
<accession>A0A9W6SEW7</accession>
<dbReference type="GO" id="GO:0003700">
    <property type="term" value="F:DNA-binding transcription factor activity"/>
    <property type="evidence" value="ECO:0007669"/>
    <property type="project" value="TreeGrafter"/>
</dbReference>
<dbReference type="InterPro" id="IPR036388">
    <property type="entry name" value="WH-like_DNA-bd_sf"/>
</dbReference>
<evidence type="ECO:0000256" key="3">
    <source>
        <dbReference type="ARBA" id="ARBA00023125"/>
    </source>
</evidence>